<evidence type="ECO:0000256" key="1">
    <source>
        <dbReference type="ARBA" id="ARBA00004141"/>
    </source>
</evidence>
<dbReference type="InterPro" id="IPR023299">
    <property type="entry name" value="ATPase_P-typ_cyto_dom_N"/>
</dbReference>
<feature type="transmembrane region" description="Helical" evidence="11">
    <location>
        <begin position="243"/>
        <end position="261"/>
    </location>
</feature>
<feature type="transmembrane region" description="Helical" evidence="11">
    <location>
        <begin position="41"/>
        <end position="60"/>
    </location>
</feature>
<dbReference type="InterPro" id="IPR023214">
    <property type="entry name" value="HAD_sf"/>
</dbReference>
<feature type="transmembrane region" description="Helical" evidence="11">
    <location>
        <begin position="604"/>
        <end position="625"/>
    </location>
</feature>
<dbReference type="InterPro" id="IPR044492">
    <property type="entry name" value="P_typ_ATPase_HD_dom"/>
</dbReference>
<name>A0ABV2KQJ2_9HYPH</name>
<keyword evidence="5 11" id="KW-0547">Nucleotide-binding</keyword>
<dbReference type="NCBIfam" id="TIGR01494">
    <property type="entry name" value="ATPase_P-type"/>
    <property type="match status" value="1"/>
</dbReference>
<evidence type="ECO:0000313" key="15">
    <source>
        <dbReference type="Proteomes" id="UP001549143"/>
    </source>
</evidence>
<feature type="domain" description="P-type ATPase A" evidence="13">
    <location>
        <begin position="122"/>
        <end position="222"/>
    </location>
</feature>
<dbReference type="PRINTS" id="PR00119">
    <property type="entry name" value="CATATPASE"/>
</dbReference>
<feature type="compositionally biased region" description="Basic residues" evidence="12">
    <location>
        <begin position="654"/>
        <end position="665"/>
    </location>
</feature>
<evidence type="ECO:0000256" key="10">
    <source>
        <dbReference type="ARBA" id="ARBA00023136"/>
    </source>
</evidence>
<keyword evidence="11" id="KW-1003">Cell membrane</keyword>
<accession>A0ABV2KQJ2</accession>
<dbReference type="PRINTS" id="PR00941">
    <property type="entry name" value="CDATPASE"/>
</dbReference>
<dbReference type="PROSITE" id="PS00154">
    <property type="entry name" value="ATPASE_E1_E2"/>
    <property type="match status" value="1"/>
</dbReference>
<dbReference type="InterPro" id="IPR027256">
    <property type="entry name" value="P-typ_ATPase_IB"/>
</dbReference>
<comment type="subcellular location">
    <subcellularLocation>
        <location evidence="11">Cell membrane</location>
    </subcellularLocation>
    <subcellularLocation>
        <location evidence="1">Membrane</location>
        <topology evidence="1">Multi-pass membrane protein</topology>
    </subcellularLocation>
</comment>
<comment type="similarity">
    <text evidence="2 11">Belongs to the cation transport ATPase (P-type) (TC 3.A.3) family. Type IB subfamily.</text>
</comment>
<dbReference type="InterPro" id="IPR018303">
    <property type="entry name" value="ATPase_P-typ_P_site"/>
</dbReference>
<feature type="region of interest" description="Disordered" evidence="12">
    <location>
        <begin position="632"/>
        <end position="665"/>
    </location>
</feature>
<dbReference type="InterPro" id="IPR059000">
    <property type="entry name" value="ATPase_P-type_domA"/>
</dbReference>
<dbReference type="Gene3D" id="3.40.1110.10">
    <property type="entry name" value="Calcium-transporting ATPase, cytoplasmic domain N"/>
    <property type="match status" value="1"/>
</dbReference>
<keyword evidence="8" id="KW-1278">Translocase</keyword>
<evidence type="ECO:0000313" key="14">
    <source>
        <dbReference type="EMBL" id="MET3663341.1"/>
    </source>
</evidence>
<evidence type="ECO:0000256" key="8">
    <source>
        <dbReference type="ARBA" id="ARBA00022967"/>
    </source>
</evidence>
<dbReference type="NCBIfam" id="TIGR01525">
    <property type="entry name" value="ATPase-IB_hvy"/>
    <property type="match status" value="1"/>
</dbReference>
<keyword evidence="4 11" id="KW-0479">Metal-binding</keyword>
<proteinExistence type="inferred from homology"/>
<feature type="transmembrane region" description="Helical" evidence="11">
    <location>
        <begin position="80"/>
        <end position="104"/>
    </location>
</feature>
<feature type="transmembrane region" description="Helical" evidence="11">
    <location>
        <begin position="581"/>
        <end position="598"/>
    </location>
</feature>
<evidence type="ECO:0000256" key="5">
    <source>
        <dbReference type="ARBA" id="ARBA00022741"/>
    </source>
</evidence>
<keyword evidence="7" id="KW-0460">Magnesium</keyword>
<dbReference type="SFLD" id="SFLDS00003">
    <property type="entry name" value="Haloacid_Dehalogenase"/>
    <property type="match status" value="1"/>
</dbReference>
<dbReference type="PANTHER" id="PTHR43079">
    <property type="entry name" value="PROBABLE CADMIUM/ZINC-TRANSPORTING ATPASE HMA1"/>
    <property type="match status" value="1"/>
</dbReference>
<evidence type="ECO:0000256" key="6">
    <source>
        <dbReference type="ARBA" id="ARBA00022840"/>
    </source>
</evidence>
<dbReference type="Gene3D" id="3.40.50.1000">
    <property type="entry name" value="HAD superfamily/HAD-like"/>
    <property type="match status" value="1"/>
</dbReference>
<evidence type="ECO:0000256" key="4">
    <source>
        <dbReference type="ARBA" id="ARBA00022723"/>
    </source>
</evidence>
<dbReference type="PROSITE" id="PS01229">
    <property type="entry name" value="COF_2"/>
    <property type="match status" value="1"/>
</dbReference>
<dbReference type="InterPro" id="IPR036412">
    <property type="entry name" value="HAD-like_sf"/>
</dbReference>
<dbReference type="SUPFAM" id="SSF56784">
    <property type="entry name" value="HAD-like"/>
    <property type="match status" value="1"/>
</dbReference>
<dbReference type="SFLD" id="SFLDF00027">
    <property type="entry name" value="p-type_atpase"/>
    <property type="match status" value="1"/>
</dbReference>
<keyword evidence="15" id="KW-1185">Reference proteome</keyword>
<keyword evidence="9 11" id="KW-1133">Transmembrane helix</keyword>
<dbReference type="InterPro" id="IPR001757">
    <property type="entry name" value="P_typ_ATPase"/>
</dbReference>
<dbReference type="EMBL" id="JBEPMN010000025">
    <property type="protein sequence ID" value="MET3663341.1"/>
    <property type="molecule type" value="Genomic_DNA"/>
</dbReference>
<dbReference type="Proteomes" id="UP001549143">
    <property type="component" value="Unassembled WGS sequence"/>
</dbReference>
<comment type="caution">
    <text evidence="14">The sequence shown here is derived from an EMBL/GenBank/DDBJ whole genome shotgun (WGS) entry which is preliminary data.</text>
</comment>
<dbReference type="PANTHER" id="PTHR43079:SF1">
    <property type="entry name" value="CADMIUM_ZINC-TRANSPORTING ATPASE HMA1, CHLOROPLASTIC-RELATED"/>
    <property type="match status" value="1"/>
</dbReference>
<evidence type="ECO:0000256" key="12">
    <source>
        <dbReference type="SAM" id="MobiDB-lite"/>
    </source>
</evidence>
<evidence type="ECO:0000256" key="11">
    <source>
        <dbReference type="RuleBase" id="RU362081"/>
    </source>
</evidence>
<protein>
    <submittedName>
        <fullName evidence="14">Heavy metal translocating P-type ATPase</fullName>
    </submittedName>
</protein>
<evidence type="ECO:0000256" key="2">
    <source>
        <dbReference type="ARBA" id="ARBA00006024"/>
    </source>
</evidence>
<dbReference type="Gene3D" id="2.70.150.10">
    <property type="entry name" value="Calcium-transporting ATPase, cytoplasmic transduction domain A"/>
    <property type="match status" value="1"/>
</dbReference>
<organism evidence="14 15">
    <name type="scientific">Aquamicrobium ahrensii</name>
    <dbReference type="NCBI Taxonomy" id="469551"/>
    <lineage>
        <taxon>Bacteria</taxon>
        <taxon>Pseudomonadati</taxon>
        <taxon>Pseudomonadota</taxon>
        <taxon>Alphaproteobacteria</taxon>
        <taxon>Hyphomicrobiales</taxon>
        <taxon>Phyllobacteriaceae</taxon>
        <taxon>Aquamicrobium</taxon>
    </lineage>
</organism>
<dbReference type="RefSeq" id="WP_354153128.1">
    <property type="nucleotide sequence ID" value="NZ_JBEPMN010000025.1"/>
</dbReference>
<keyword evidence="3 11" id="KW-0812">Transmembrane</keyword>
<dbReference type="Pfam" id="PF00702">
    <property type="entry name" value="Hydrolase"/>
    <property type="match status" value="1"/>
</dbReference>
<feature type="transmembrane region" description="Helical" evidence="11">
    <location>
        <begin position="12"/>
        <end position="29"/>
    </location>
</feature>
<evidence type="ECO:0000256" key="3">
    <source>
        <dbReference type="ARBA" id="ARBA00022692"/>
    </source>
</evidence>
<keyword evidence="6 11" id="KW-0067">ATP-binding</keyword>
<feature type="transmembrane region" description="Helical" evidence="11">
    <location>
        <begin position="273"/>
        <end position="296"/>
    </location>
</feature>
<dbReference type="InterPro" id="IPR023298">
    <property type="entry name" value="ATPase_P-typ_TM_dom_sf"/>
</dbReference>
<gene>
    <name evidence="14" type="ORF">ABID44_003697</name>
</gene>
<evidence type="ECO:0000256" key="9">
    <source>
        <dbReference type="ARBA" id="ARBA00022989"/>
    </source>
</evidence>
<sequence>MQRRFAFDTPVILTVLTVLGMLLAVAALWPLTGVVADRSSLAGLCLVYLAGGLPAAWRALEALWKEQILDIDLLMVVAAVAAAAVGAPFEGAVLLTLFSVSTTLEQQALGRARRAVESLMALRPETALRKKADGTVAEVPAIELEVGDVVVLRPGARVPADGIISSGRGSLDEASITGESMPVAKDPGAQVFEATVNLDGVLEVAVTKTIEDSTVARMIALVTEAQAAKAPSEQFSAWFGQRYTVAVMAGAALAFAAFYWLGRDWEDALYRSATLLVAASPCAIVISVPAAILSALSAAARGGVLFKGGAALETLAAVDTFAFDKTGTLTTGKAVVTRVVALDGDEEAFLSLLAGIEAQSEHHSAAAIRQEAARRSVVAADVLNVNTRPSAGIVGEHAEGLLWAGNQRLVSEMGASIVHPELEVLAADSQTVIYLGKDSTVLGAVTVADGVRPTSAAALAALRQSGVTRIVMMTGDRRPVAVRIGLELGLRPEEIHADMLPEDKVRMVGELAASGKVAFVGDGVNDAAALARADVGIAMGAAGSDVALQAADVALLSEEMGQLAAAHDLARRTATIIRQNLAFALIAMAVLVTGGLFFDLPLPLAVIGHEGGTVLVVLNGLRLLAAPMRQNRKEKSASASNSGHALSAPALRRQPYRRKIPRQTG</sequence>
<evidence type="ECO:0000259" key="13">
    <source>
        <dbReference type="Pfam" id="PF00122"/>
    </source>
</evidence>
<reference evidence="14 15" key="1">
    <citation type="submission" date="2024-06" db="EMBL/GenBank/DDBJ databases">
        <title>Genomic Encyclopedia of Type Strains, Phase IV (KMG-IV): sequencing the most valuable type-strain genomes for metagenomic binning, comparative biology and taxonomic classification.</title>
        <authorList>
            <person name="Goeker M."/>
        </authorList>
    </citation>
    <scope>NUCLEOTIDE SEQUENCE [LARGE SCALE GENOMIC DNA]</scope>
    <source>
        <strain evidence="14 15">DSM 19730</strain>
    </source>
</reference>
<dbReference type="SFLD" id="SFLDG00002">
    <property type="entry name" value="C1.7:_P-type_atpase_like"/>
    <property type="match status" value="1"/>
</dbReference>
<dbReference type="SUPFAM" id="SSF81665">
    <property type="entry name" value="Calcium ATPase, transmembrane domain M"/>
    <property type="match status" value="1"/>
</dbReference>
<dbReference type="Pfam" id="PF00122">
    <property type="entry name" value="E1-E2_ATPase"/>
    <property type="match status" value="1"/>
</dbReference>
<dbReference type="InterPro" id="IPR051949">
    <property type="entry name" value="Cation_Transport_ATPase"/>
</dbReference>
<dbReference type="InterPro" id="IPR008250">
    <property type="entry name" value="ATPase_P-typ_transduc_dom_A_sf"/>
</dbReference>
<evidence type="ECO:0000256" key="7">
    <source>
        <dbReference type="ARBA" id="ARBA00022842"/>
    </source>
</evidence>
<keyword evidence="10 11" id="KW-0472">Membrane</keyword>
<dbReference type="SUPFAM" id="SSF81653">
    <property type="entry name" value="Calcium ATPase, transduction domain A"/>
    <property type="match status" value="1"/>
</dbReference>